<proteinExistence type="predicted"/>
<sequence length="127" mass="14393">MNIPDEFGLFPFQRFTADELRHFFVWCAAHKVSDVDLTGGSPVSVSRFGRRVRCSSATLPTTLMSSLIDELFGREVIPRVLAGNPVDRTIQINGDASGRYGLKRGERIRLRSHLIQAHLVRRRKQSQ</sequence>
<keyword evidence="1" id="KW-0614">Plasmid</keyword>
<protein>
    <submittedName>
        <fullName evidence="1">Plasmid transfer ATPase TraJ</fullName>
    </submittedName>
</protein>
<evidence type="ECO:0000313" key="1">
    <source>
        <dbReference type="EMBL" id="AJL34763.1"/>
    </source>
</evidence>
<dbReference type="Gene3D" id="3.30.450.90">
    <property type="match status" value="1"/>
</dbReference>
<gene>
    <name evidence="1" type="primary">traJ</name>
    <name evidence="1" type="ORF">pCTXM123_C0996_106</name>
</gene>
<dbReference type="EMBL" id="KP198616">
    <property type="protein sequence ID" value="AJL34763.1"/>
    <property type="molecule type" value="Genomic_DNA"/>
</dbReference>
<dbReference type="AlphaFoldDB" id="A0A0C5BE40"/>
<accession>A0A0C5BE40</accession>
<geneLocation type="plasmid" evidence="1">
    <name>pCTXM123_C0996</name>
</geneLocation>
<reference evidence="1" key="1">
    <citation type="journal article" date="2015" name="Diagn. Microbiol. Infect. Dis.">
        <title>Prevalence and characterization of hybrid blaCTX-M among Escherichia coli isolates from livestock and other animals.</title>
        <authorList>
            <person name="Ho P.L."/>
            <person name="Liu M.C."/>
            <person name="Lo W.U."/>
            <person name="Lai E.L."/>
            <person name="Lau T.C."/>
            <person name="Law O.K."/>
            <person name="Chow K.H."/>
        </authorList>
    </citation>
    <scope>NUCLEOTIDE SEQUENCE</scope>
    <source>
        <strain evidence="1">C0996A</strain>
        <plasmid evidence="1">pCTXM123_C0996</plasmid>
    </source>
</reference>
<organism evidence="1">
    <name type="scientific">Escherichia coli</name>
    <dbReference type="NCBI Taxonomy" id="562"/>
    <lineage>
        <taxon>Bacteria</taxon>
        <taxon>Pseudomonadati</taxon>
        <taxon>Pseudomonadota</taxon>
        <taxon>Gammaproteobacteria</taxon>
        <taxon>Enterobacterales</taxon>
        <taxon>Enterobacteriaceae</taxon>
        <taxon>Escherichia</taxon>
    </lineage>
</organism>
<name>A0A0C5BE40_ECOLX</name>